<evidence type="ECO:0000313" key="3">
    <source>
        <dbReference type="Proteomes" id="UP000319722"/>
    </source>
</evidence>
<proteinExistence type="predicted"/>
<dbReference type="Pfam" id="PF11391">
    <property type="entry name" value="DUF2798"/>
    <property type="match status" value="1"/>
</dbReference>
<evidence type="ECO:0000256" key="1">
    <source>
        <dbReference type="SAM" id="Phobius"/>
    </source>
</evidence>
<keyword evidence="1" id="KW-0472">Membrane</keyword>
<feature type="transmembrane region" description="Helical" evidence="1">
    <location>
        <begin position="51"/>
        <end position="72"/>
    </location>
</feature>
<keyword evidence="1" id="KW-1133">Transmembrane helix</keyword>
<dbReference type="InterPro" id="IPR021529">
    <property type="entry name" value="DUF2798"/>
</dbReference>
<feature type="transmembrane region" description="Helical" evidence="1">
    <location>
        <begin position="12"/>
        <end position="31"/>
    </location>
</feature>
<organism evidence="2 3">
    <name type="scientific">Variovorax beijingensis</name>
    <dbReference type="NCBI Taxonomy" id="2496117"/>
    <lineage>
        <taxon>Bacteria</taxon>
        <taxon>Pseudomonadati</taxon>
        <taxon>Pseudomonadota</taxon>
        <taxon>Betaproteobacteria</taxon>
        <taxon>Burkholderiales</taxon>
        <taxon>Comamonadaceae</taxon>
        <taxon>Variovorax</taxon>
    </lineage>
</organism>
<accession>A0A561CBZ0</accession>
<dbReference type="EMBL" id="VIVL01000002">
    <property type="protein sequence ID" value="TWD88458.1"/>
    <property type="molecule type" value="Genomic_DNA"/>
</dbReference>
<name>A0A561CBZ0_9BURK</name>
<reference evidence="2 3" key="1">
    <citation type="submission" date="2019-06" db="EMBL/GenBank/DDBJ databases">
        <title>Sorghum-associated microbial communities from plants grown in Nebraska, USA.</title>
        <authorList>
            <person name="Schachtman D."/>
        </authorList>
    </citation>
    <scope>NUCLEOTIDE SEQUENCE [LARGE SCALE GENOMIC DNA]</scope>
    <source>
        <strain evidence="2 3">T529</strain>
    </source>
</reference>
<keyword evidence="1" id="KW-0812">Transmembrane</keyword>
<dbReference type="RefSeq" id="WP_145740828.1">
    <property type="nucleotide sequence ID" value="NZ_VIVL01000002.1"/>
</dbReference>
<protein>
    <submittedName>
        <fullName evidence="2">Uncharacterized protein DUF2798</fullName>
    </submittedName>
</protein>
<dbReference type="Proteomes" id="UP000319722">
    <property type="component" value="Unassembled WGS sequence"/>
</dbReference>
<evidence type="ECO:0000313" key="2">
    <source>
        <dbReference type="EMBL" id="TWD88458.1"/>
    </source>
</evidence>
<dbReference type="AlphaFoldDB" id="A0A561CBZ0"/>
<dbReference type="PROSITE" id="PS51257">
    <property type="entry name" value="PROKAR_LIPOPROTEIN"/>
    <property type="match status" value="1"/>
</dbReference>
<gene>
    <name evidence="2" type="ORF">FB547_102160</name>
</gene>
<comment type="caution">
    <text evidence="2">The sequence shown here is derived from an EMBL/GenBank/DDBJ whole genome shotgun (WGS) entry which is preliminary data.</text>
</comment>
<dbReference type="OrthoDB" id="4557675at2"/>
<sequence>MNRRKLPARYAGIVMPFFLSVFMSCIVAGVSTLKSVGLASGLLQMWMSAWGVSWLVAFPSLLVVLPVVRKLVAATVQEMPKR</sequence>